<dbReference type="Proteomes" id="UP000283210">
    <property type="component" value="Chromosome 1"/>
</dbReference>
<proteinExistence type="predicted"/>
<protein>
    <submittedName>
        <fullName evidence="2">Uncharacterized protein</fullName>
    </submittedName>
</protein>
<evidence type="ECO:0000313" key="3">
    <source>
        <dbReference type="Proteomes" id="UP000283210"/>
    </source>
</evidence>
<evidence type="ECO:0000313" key="2">
    <source>
        <dbReference type="EMBL" id="RVE76343.1"/>
    </source>
</evidence>
<sequence>MKPCNLSRKSGHTTGQRKWKENELQQTGTFMRENREEVKLEDDGAARAPGPAADADDGTFDTISLVDDAGTEAALSLFLPLSRNLFFVDRRKHPRSLKLLRCDMTLQM</sequence>
<name>A0A437DMX9_ORYJA</name>
<reference evidence="2 3" key="2">
    <citation type="submission" date="2019-01" db="EMBL/GenBank/DDBJ databases">
        <title>A chromosome length genome reference of the Java medaka (oryzias javanicus).</title>
        <authorList>
            <person name="Herpin A."/>
            <person name="Takehana Y."/>
            <person name="Naruse K."/>
            <person name="Ansai S."/>
            <person name="Kawaguchi M."/>
        </authorList>
    </citation>
    <scope>NUCLEOTIDE SEQUENCE [LARGE SCALE GENOMIC DNA]</scope>
    <source>
        <strain evidence="2">RS831</strain>
        <tissue evidence="2">Whole body</tissue>
    </source>
</reference>
<gene>
    <name evidence="2" type="ORF">OJAV_G00009430</name>
</gene>
<reference evidence="2 3" key="1">
    <citation type="submission" date="2018-11" db="EMBL/GenBank/DDBJ databases">
        <authorList>
            <person name="Lopez-Roques C."/>
            <person name="Donnadieu C."/>
            <person name="Bouchez O."/>
            <person name="Klopp C."/>
            <person name="Cabau C."/>
            <person name="Zahm M."/>
        </authorList>
    </citation>
    <scope>NUCLEOTIDE SEQUENCE [LARGE SCALE GENOMIC DNA]</scope>
    <source>
        <strain evidence="2">RS831</strain>
        <tissue evidence="2">Whole body</tissue>
    </source>
</reference>
<feature type="region of interest" description="Disordered" evidence="1">
    <location>
        <begin position="1"/>
        <end position="28"/>
    </location>
</feature>
<dbReference type="AlphaFoldDB" id="A0A437DMX9"/>
<organism evidence="2 3">
    <name type="scientific">Oryzias javanicus</name>
    <name type="common">Javanese ricefish</name>
    <name type="synonym">Aplocheilus javanicus</name>
    <dbReference type="NCBI Taxonomy" id="123683"/>
    <lineage>
        <taxon>Eukaryota</taxon>
        <taxon>Metazoa</taxon>
        <taxon>Chordata</taxon>
        <taxon>Craniata</taxon>
        <taxon>Vertebrata</taxon>
        <taxon>Euteleostomi</taxon>
        <taxon>Actinopterygii</taxon>
        <taxon>Neopterygii</taxon>
        <taxon>Teleostei</taxon>
        <taxon>Neoteleostei</taxon>
        <taxon>Acanthomorphata</taxon>
        <taxon>Ovalentaria</taxon>
        <taxon>Atherinomorphae</taxon>
        <taxon>Beloniformes</taxon>
        <taxon>Adrianichthyidae</taxon>
        <taxon>Oryziinae</taxon>
        <taxon>Oryzias</taxon>
    </lineage>
</organism>
<evidence type="ECO:0000256" key="1">
    <source>
        <dbReference type="SAM" id="MobiDB-lite"/>
    </source>
</evidence>
<keyword evidence="3" id="KW-1185">Reference proteome</keyword>
<accession>A0A437DMX9</accession>
<dbReference type="EMBL" id="CM012437">
    <property type="protein sequence ID" value="RVE76343.1"/>
    <property type="molecule type" value="Genomic_DNA"/>
</dbReference>